<dbReference type="EMBL" id="AP022591">
    <property type="protein sequence ID" value="BBY42604.1"/>
    <property type="molecule type" value="Genomic_DNA"/>
</dbReference>
<reference evidence="1 2" key="1">
    <citation type="journal article" date="2019" name="Emerg. Microbes Infect.">
        <title>Comprehensive subspecies identification of 175 nontuberculous mycobacteria species based on 7547 genomic profiles.</title>
        <authorList>
            <person name="Matsumoto Y."/>
            <person name="Kinjo T."/>
            <person name="Motooka D."/>
            <person name="Nabeya D."/>
            <person name="Jung N."/>
            <person name="Uechi K."/>
            <person name="Horii T."/>
            <person name="Iida T."/>
            <person name="Fujita J."/>
            <person name="Nakamura S."/>
        </authorList>
    </citation>
    <scope>NUCLEOTIDE SEQUENCE [LARGE SCALE GENOMIC DNA]</scope>
    <source>
        <strain evidence="1 2">JCM 18439</strain>
    </source>
</reference>
<name>A0A1X0BS51_MYCCF</name>
<dbReference type="Proteomes" id="UP000466431">
    <property type="component" value="Chromosome"/>
</dbReference>
<dbReference type="STRING" id="1249101.BST21_15780"/>
<proteinExistence type="predicted"/>
<keyword evidence="2" id="KW-1185">Reference proteome</keyword>
<evidence type="ECO:0000313" key="1">
    <source>
        <dbReference type="EMBL" id="BBY42604.1"/>
    </source>
</evidence>
<gene>
    <name evidence="1" type="ORF">MCEL_08990</name>
</gene>
<dbReference type="KEGG" id="mcee:MCEL_08990"/>
<accession>A0A1X0BS51</accession>
<sequence length="111" mass="11299">MNRAARSAATALALGALGAAGIGLGIGTAEAAPPSGPYTWCPGDDPRGGPGGPFVSPGPPNWDWNVCHTYYTVNWGQGNVSLTIWDGPNPPPDNRGPILGCSLLDTRGCGR</sequence>
<organism evidence="1 2">
    <name type="scientific">Mycolicibacterium celeriflavum</name>
    <name type="common">Mycobacterium celeriflavum</name>
    <dbReference type="NCBI Taxonomy" id="1249101"/>
    <lineage>
        <taxon>Bacteria</taxon>
        <taxon>Bacillati</taxon>
        <taxon>Actinomycetota</taxon>
        <taxon>Actinomycetes</taxon>
        <taxon>Mycobacteriales</taxon>
        <taxon>Mycobacteriaceae</taxon>
        <taxon>Mycolicibacterium</taxon>
    </lineage>
</organism>
<protein>
    <submittedName>
        <fullName evidence="1">Uncharacterized protein</fullName>
    </submittedName>
</protein>
<evidence type="ECO:0000313" key="2">
    <source>
        <dbReference type="Proteomes" id="UP000466431"/>
    </source>
</evidence>
<dbReference type="AlphaFoldDB" id="A0A1X0BS51"/>
<dbReference type="RefSeq" id="WP_082949302.1">
    <property type="nucleotide sequence ID" value="NZ_AP022591.1"/>
</dbReference>